<organism evidence="1 2">
    <name type="scientific">Colletotrichum spaethianum</name>
    <dbReference type="NCBI Taxonomy" id="700344"/>
    <lineage>
        <taxon>Eukaryota</taxon>
        <taxon>Fungi</taxon>
        <taxon>Dikarya</taxon>
        <taxon>Ascomycota</taxon>
        <taxon>Pezizomycotina</taxon>
        <taxon>Sordariomycetes</taxon>
        <taxon>Hypocreomycetidae</taxon>
        <taxon>Glomerellales</taxon>
        <taxon>Glomerellaceae</taxon>
        <taxon>Colletotrichum</taxon>
        <taxon>Colletotrichum spaethianum species complex</taxon>
    </lineage>
</organism>
<protein>
    <submittedName>
        <fullName evidence="1">Uncharacterized protein</fullName>
    </submittedName>
</protein>
<evidence type="ECO:0000313" key="1">
    <source>
        <dbReference type="EMBL" id="GKT44219.1"/>
    </source>
</evidence>
<dbReference type="Proteomes" id="UP001055115">
    <property type="component" value="Unassembled WGS sequence"/>
</dbReference>
<sequence>MSAAANFSCPTSSVPENLQIPQDVTYAVIPGHNISDSWMASCCQPNPVQLVQDCWEWCEIPAAITNGTTSETIPAAFSQCLQANGRDLNASNGLIVHVSSAATPSRHVSFTNMAMAALVASTVSSVFLTAV</sequence>
<dbReference type="AlphaFoldDB" id="A0AA37LCV9"/>
<dbReference type="RefSeq" id="XP_049126569.1">
    <property type="nucleotide sequence ID" value="XM_049270612.1"/>
</dbReference>
<name>A0AA37LCV9_9PEZI</name>
<gene>
    <name evidence="1" type="ORF">ColSpa_04400</name>
</gene>
<proteinExistence type="predicted"/>
<reference evidence="1 2" key="1">
    <citation type="submission" date="2022-03" db="EMBL/GenBank/DDBJ databases">
        <title>Genome data of Colletotrichum spp.</title>
        <authorList>
            <person name="Utami Y.D."/>
            <person name="Hiruma K."/>
        </authorList>
    </citation>
    <scope>NUCLEOTIDE SEQUENCE [LARGE SCALE GENOMIC DNA]</scope>
    <source>
        <strain evidence="1 2">MAFF 239500</strain>
    </source>
</reference>
<evidence type="ECO:0000313" key="2">
    <source>
        <dbReference type="Proteomes" id="UP001055115"/>
    </source>
</evidence>
<dbReference type="GeneID" id="73325202"/>
<accession>A0AA37LCV9</accession>
<comment type="caution">
    <text evidence="1">The sequence shown here is derived from an EMBL/GenBank/DDBJ whole genome shotgun (WGS) entry which is preliminary data.</text>
</comment>
<dbReference type="EMBL" id="BQXU01000009">
    <property type="protein sequence ID" value="GKT44219.1"/>
    <property type="molecule type" value="Genomic_DNA"/>
</dbReference>
<keyword evidence="2" id="KW-1185">Reference proteome</keyword>